<evidence type="ECO:0000313" key="2">
    <source>
        <dbReference type="Proteomes" id="UP001281614"/>
    </source>
</evidence>
<reference evidence="1" key="1">
    <citation type="submission" date="2023-02" db="EMBL/GenBank/DDBJ databases">
        <title>Colletotrichum kahawae CIFC_Que2 genome sequencing and assembly.</title>
        <authorList>
            <person name="Baroncelli R."/>
        </authorList>
    </citation>
    <scope>NUCLEOTIDE SEQUENCE</scope>
    <source>
        <strain evidence="1">CIFC_Que2</strain>
    </source>
</reference>
<evidence type="ECO:0000313" key="1">
    <source>
        <dbReference type="EMBL" id="KAK2754452.1"/>
    </source>
</evidence>
<organism evidence="1 2">
    <name type="scientific">Colletotrichum kahawae</name>
    <name type="common">Coffee berry disease fungus</name>
    <dbReference type="NCBI Taxonomy" id="34407"/>
    <lineage>
        <taxon>Eukaryota</taxon>
        <taxon>Fungi</taxon>
        <taxon>Dikarya</taxon>
        <taxon>Ascomycota</taxon>
        <taxon>Pezizomycotina</taxon>
        <taxon>Sordariomycetes</taxon>
        <taxon>Hypocreomycetidae</taxon>
        <taxon>Glomerellales</taxon>
        <taxon>Glomerellaceae</taxon>
        <taxon>Colletotrichum</taxon>
        <taxon>Colletotrichum gloeosporioides species complex</taxon>
    </lineage>
</organism>
<proteinExistence type="predicted"/>
<keyword evidence="2" id="KW-1185">Reference proteome</keyword>
<accession>A0AAE0D3N0</accession>
<protein>
    <submittedName>
        <fullName evidence="1">Uncharacterized protein</fullName>
    </submittedName>
</protein>
<dbReference type="AlphaFoldDB" id="A0AAE0D3N0"/>
<comment type="caution">
    <text evidence="1">The sequence shown here is derived from an EMBL/GenBank/DDBJ whole genome shotgun (WGS) entry which is preliminary data.</text>
</comment>
<dbReference type="Proteomes" id="UP001281614">
    <property type="component" value="Unassembled WGS sequence"/>
</dbReference>
<gene>
    <name evidence="1" type="ORF">CKAH01_17429</name>
</gene>
<name>A0AAE0D3N0_COLKA</name>
<dbReference type="EMBL" id="VYYT01000229">
    <property type="protein sequence ID" value="KAK2754452.1"/>
    <property type="molecule type" value="Genomic_DNA"/>
</dbReference>
<sequence>MMGQHSIPTAKPVPEVKSIGLSKSSQICHEASERLCSAFIWDVH</sequence>